<dbReference type="Pfam" id="PF07715">
    <property type="entry name" value="Plug"/>
    <property type="match status" value="1"/>
</dbReference>
<dbReference type="InterPro" id="IPR023996">
    <property type="entry name" value="TonB-dep_OMP_SusC/RagA"/>
</dbReference>
<dbReference type="Gene3D" id="2.40.170.20">
    <property type="entry name" value="TonB-dependent receptor, beta-barrel domain"/>
    <property type="match status" value="1"/>
</dbReference>
<evidence type="ECO:0000256" key="7">
    <source>
        <dbReference type="PROSITE-ProRule" id="PRU01360"/>
    </source>
</evidence>
<dbReference type="InterPro" id="IPR037066">
    <property type="entry name" value="Plug_dom_sf"/>
</dbReference>
<evidence type="ECO:0000256" key="1">
    <source>
        <dbReference type="ARBA" id="ARBA00004571"/>
    </source>
</evidence>
<keyword evidence="4 7" id="KW-0812">Transmembrane</keyword>
<dbReference type="SUPFAM" id="SSF49464">
    <property type="entry name" value="Carboxypeptidase regulatory domain-like"/>
    <property type="match status" value="1"/>
</dbReference>
<keyword evidence="11" id="KW-1185">Reference proteome</keyword>
<comment type="subcellular location">
    <subcellularLocation>
        <location evidence="1 7">Cell outer membrane</location>
        <topology evidence="1 7">Multi-pass membrane protein</topology>
    </subcellularLocation>
</comment>
<evidence type="ECO:0000256" key="5">
    <source>
        <dbReference type="ARBA" id="ARBA00023136"/>
    </source>
</evidence>
<keyword evidence="10" id="KW-0675">Receptor</keyword>
<proteinExistence type="inferred from homology"/>
<gene>
    <name evidence="10" type="ORF">EGT74_13330</name>
</gene>
<dbReference type="GO" id="GO:0009279">
    <property type="term" value="C:cell outer membrane"/>
    <property type="evidence" value="ECO:0007669"/>
    <property type="project" value="UniProtKB-SubCell"/>
</dbReference>
<dbReference type="Proteomes" id="UP000278351">
    <property type="component" value="Unassembled WGS sequence"/>
</dbReference>
<evidence type="ECO:0000256" key="8">
    <source>
        <dbReference type="SAM" id="SignalP"/>
    </source>
</evidence>
<dbReference type="PROSITE" id="PS52016">
    <property type="entry name" value="TONB_DEPENDENT_REC_3"/>
    <property type="match status" value="1"/>
</dbReference>
<evidence type="ECO:0000256" key="6">
    <source>
        <dbReference type="ARBA" id="ARBA00023237"/>
    </source>
</evidence>
<feature type="chain" id="PRO_5018225175" evidence="8">
    <location>
        <begin position="37"/>
        <end position="1104"/>
    </location>
</feature>
<evidence type="ECO:0000256" key="3">
    <source>
        <dbReference type="ARBA" id="ARBA00022452"/>
    </source>
</evidence>
<sequence>MKKKRNIAFFTKAIRGTFLPACTLVITISFTPSTYAVNAAPAPFFQQEQQTIKGKVISEKDNQPVPGAAVQIKGTTKGTVTGENGDFSLPAKTGDVIVITSIGFTTQEFTVEAPGKTYNITLAYSNTSLEEVVVTGYSTQRVKDLTGSVAVVNINSLKSQPVASPVEALQGKATGVQIISDGAPGATPQIRIRGFSTINNNDPLFVIDGVPYEGKLSWLDQNDIESMQVLKDASSASIYGARANNGVVIITTKQGIKGAPRISLGLYYGRQVPRKEAFPKMMNPSQYANYLFEAFRNAGVTPGTSETTGSNYGPGPNPTLPEYLVAGSATGQNVTAADADPSKYNYSRDSKTFYQITKANQAGTNWFEEITQSAPMKNAQLSVTGGGENANYAIGAGYLGQKGIVKHTGYERFNVRANTKFTAFDGHFRFGENMQYSYEEFVGVGVNPNVSGDYQGEGSAFGFAYRIPVIIPVYDIKGNFAGSRGDKLGNAQNPLALLYRAKDNRNKRNFFFGNVFGEADIVKGLVARTSFGLRYENYNGITIGYPNLEFSEGSNNNNLGEFQGYSTDWTWTNTLTYKLNILNRHALTLLAGTEAYNARSRQLNGGRNDFFLLGNMDYYYLSRGSSNISNNSTGGVGSLFSIFGRADYSYNDRYLVSFTVRRDGSSNFGPENKYGTFPAGSIAWRASEEGFMKDVKWITDLKLRAGYGITGNQRIPGFQYIPRFESALNSSAYPINGAGVVTGVWQNGYANPSVKWEELKSLNLGLDFTLLQGDLDGAIDWYNRKTSDMLYPVPLPATAVGQGNSPFVNIGDMENKGIEVAVGYHLGQRGDQPFKLDLNVNFSRNVNQVLTLAPSVKEQVYGTFRSLQTTLLRPGMPFGSFYGYDVVGIYQDAADVSGSPSYTGARVGGFKYRDISGPDGKPDGVITPFDRTVIGNPHPDFLYSFSVNAKYKNWDLLMFFNGSQGNDLYEATRYFTDFGTFDGTASVRMLNHWSPTNKGATAPSPNRKASDFEYASSSYYVQDGSYFRMKNLQIGYSFPAEKWFNGHLRSLRVYASATNLFTITKYTGLDPEVSQTNSTFSALGVDFGIYPVGRQYLFGISAGF</sequence>
<accession>A0A3N4PWE1</accession>
<keyword evidence="3 7" id="KW-1134">Transmembrane beta strand</keyword>
<evidence type="ECO:0000256" key="4">
    <source>
        <dbReference type="ARBA" id="ARBA00022692"/>
    </source>
</evidence>
<dbReference type="InterPro" id="IPR023997">
    <property type="entry name" value="TonB-dep_OMP_SusC/RagA_CS"/>
</dbReference>
<protein>
    <submittedName>
        <fullName evidence="10">TonB-dependent receptor</fullName>
    </submittedName>
</protein>
<organism evidence="10 11">
    <name type="scientific">Chitinophaga lutea</name>
    <dbReference type="NCBI Taxonomy" id="2488634"/>
    <lineage>
        <taxon>Bacteria</taxon>
        <taxon>Pseudomonadati</taxon>
        <taxon>Bacteroidota</taxon>
        <taxon>Chitinophagia</taxon>
        <taxon>Chitinophagales</taxon>
        <taxon>Chitinophagaceae</taxon>
        <taxon>Chitinophaga</taxon>
    </lineage>
</organism>
<dbReference type="InterPro" id="IPR012910">
    <property type="entry name" value="Plug_dom"/>
</dbReference>
<dbReference type="AlphaFoldDB" id="A0A3N4PWE1"/>
<dbReference type="Gene3D" id="2.170.130.10">
    <property type="entry name" value="TonB-dependent receptor, plug domain"/>
    <property type="match status" value="1"/>
</dbReference>
<dbReference type="EMBL" id="RPDH01000002">
    <property type="protein sequence ID" value="RPE08050.1"/>
    <property type="molecule type" value="Genomic_DNA"/>
</dbReference>
<reference evidence="10 11" key="1">
    <citation type="submission" date="2018-11" db="EMBL/GenBank/DDBJ databases">
        <title>Chitinophaga lutea sp.nov., isolate from arsenic contaminated soil.</title>
        <authorList>
            <person name="Zong Y."/>
        </authorList>
    </citation>
    <scope>NUCLEOTIDE SEQUENCE [LARGE SCALE GENOMIC DNA]</scope>
    <source>
        <strain evidence="10 11">ZY74</strain>
    </source>
</reference>
<keyword evidence="5 7" id="KW-0472">Membrane</keyword>
<keyword evidence="6 7" id="KW-0998">Cell outer membrane</keyword>
<dbReference type="InterPro" id="IPR039426">
    <property type="entry name" value="TonB-dep_rcpt-like"/>
</dbReference>
<dbReference type="NCBIfam" id="TIGR04057">
    <property type="entry name" value="SusC_RagA_signa"/>
    <property type="match status" value="1"/>
</dbReference>
<dbReference type="RefSeq" id="WP_123847047.1">
    <property type="nucleotide sequence ID" value="NZ_RPDH01000002.1"/>
</dbReference>
<dbReference type="Pfam" id="PF13715">
    <property type="entry name" value="CarbopepD_reg_2"/>
    <property type="match status" value="1"/>
</dbReference>
<evidence type="ECO:0000256" key="2">
    <source>
        <dbReference type="ARBA" id="ARBA00022448"/>
    </source>
</evidence>
<feature type="domain" description="TonB-dependent receptor plug" evidence="9">
    <location>
        <begin position="142"/>
        <end position="247"/>
    </location>
</feature>
<feature type="signal peptide" evidence="8">
    <location>
        <begin position="1"/>
        <end position="36"/>
    </location>
</feature>
<dbReference type="NCBIfam" id="TIGR04056">
    <property type="entry name" value="OMP_RagA_SusC"/>
    <property type="match status" value="1"/>
</dbReference>
<comment type="caution">
    <text evidence="10">The sequence shown here is derived from an EMBL/GenBank/DDBJ whole genome shotgun (WGS) entry which is preliminary data.</text>
</comment>
<keyword evidence="2 7" id="KW-0813">Transport</keyword>
<evidence type="ECO:0000313" key="10">
    <source>
        <dbReference type="EMBL" id="RPE08050.1"/>
    </source>
</evidence>
<evidence type="ECO:0000313" key="11">
    <source>
        <dbReference type="Proteomes" id="UP000278351"/>
    </source>
</evidence>
<dbReference type="Gene3D" id="2.60.40.1120">
    <property type="entry name" value="Carboxypeptidase-like, regulatory domain"/>
    <property type="match status" value="1"/>
</dbReference>
<dbReference type="InterPro" id="IPR036942">
    <property type="entry name" value="Beta-barrel_TonB_sf"/>
</dbReference>
<comment type="similarity">
    <text evidence="7">Belongs to the TonB-dependent receptor family.</text>
</comment>
<dbReference type="InterPro" id="IPR008969">
    <property type="entry name" value="CarboxyPept-like_regulatory"/>
</dbReference>
<evidence type="ECO:0000259" key="9">
    <source>
        <dbReference type="Pfam" id="PF07715"/>
    </source>
</evidence>
<dbReference type="OrthoDB" id="9768177at2"/>
<name>A0A3N4PWE1_9BACT</name>
<keyword evidence="8" id="KW-0732">Signal</keyword>
<dbReference type="SUPFAM" id="SSF56935">
    <property type="entry name" value="Porins"/>
    <property type="match status" value="1"/>
</dbReference>